<comment type="caution">
    <text evidence="2">The sequence shown here is derived from an EMBL/GenBank/DDBJ whole genome shotgun (WGS) entry which is preliminary data.</text>
</comment>
<evidence type="ECO:0000313" key="2">
    <source>
        <dbReference type="EMBL" id="MRW95999.1"/>
    </source>
</evidence>
<feature type="compositionally biased region" description="Low complexity" evidence="1">
    <location>
        <begin position="65"/>
        <end position="116"/>
    </location>
</feature>
<feature type="compositionally biased region" description="Acidic residues" evidence="1">
    <location>
        <begin position="51"/>
        <end position="64"/>
    </location>
</feature>
<sequence length="217" mass="22388">MRNEPTNEDGSTESTHDGGDARTGRLSRRRLVAAGASTWLTIGVAGCTGDSNDDGGDDGGDDETTSTTVTNRTTQTSPTTTSSPTDGETEAPTPTPTETTTSSGGSGTTTTCPSESLFPVGSPVGFLVGIFETDSGEIIGPGDLEEVSVRFPNADVPPQELSWDGPHADHIENQWGGKLPSTDDLAPGDYSYDVVVDAGSDEEVVQTGQFTLVDVDG</sequence>
<dbReference type="OrthoDB" id="330029at2157"/>
<dbReference type="Proteomes" id="UP000443423">
    <property type="component" value="Unassembled WGS sequence"/>
</dbReference>
<reference evidence="2 3" key="1">
    <citation type="submission" date="2019-11" db="EMBL/GenBank/DDBJ databases">
        <title>Whole genome sequence of Haloferax sp. MBLA0078.</title>
        <authorList>
            <person name="Seo M.-J."/>
            <person name="Cho E.-S."/>
        </authorList>
    </citation>
    <scope>NUCLEOTIDE SEQUENCE [LARGE SCALE GENOMIC DNA]</scope>
    <source>
        <strain evidence="2 3">MBLA0078</strain>
    </source>
</reference>
<evidence type="ECO:0000313" key="3">
    <source>
        <dbReference type="Proteomes" id="UP000443423"/>
    </source>
</evidence>
<dbReference type="EMBL" id="WKJQ01000001">
    <property type="protein sequence ID" value="MRW95999.1"/>
    <property type="molecule type" value="Genomic_DNA"/>
</dbReference>
<dbReference type="AlphaFoldDB" id="A0A6A8G4T9"/>
<accession>A0A6A8G4T9</accession>
<proteinExistence type="predicted"/>
<evidence type="ECO:0000256" key="1">
    <source>
        <dbReference type="SAM" id="MobiDB-lite"/>
    </source>
</evidence>
<protein>
    <submittedName>
        <fullName evidence="2">Uncharacterized protein</fullName>
    </submittedName>
</protein>
<gene>
    <name evidence="2" type="ORF">GJR99_05330</name>
</gene>
<feature type="region of interest" description="Disordered" evidence="1">
    <location>
        <begin position="1"/>
        <end position="117"/>
    </location>
</feature>
<feature type="compositionally biased region" description="Acidic residues" evidence="1">
    <location>
        <begin position="1"/>
        <end position="11"/>
    </location>
</feature>
<dbReference type="RefSeq" id="WP_154325944.1">
    <property type="nucleotide sequence ID" value="NZ_WKJQ01000001.1"/>
</dbReference>
<name>A0A6A8G4T9_9EURY</name>
<keyword evidence="3" id="KW-1185">Reference proteome</keyword>
<feature type="compositionally biased region" description="Basic and acidic residues" evidence="1">
    <location>
        <begin position="14"/>
        <end position="23"/>
    </location>
</feature>
<organism evidence="2 3">
    <name type="scientific">Haloferax marinum</name>
    <dbReference type="NCBI Taxonomy" id="2666143"/>
    <lineage>
        <taxon>Archaea</taxon>
        <taxon>Methanobacteriati</taxon>
        <taxon>Methanobacteriota</taxon>
        <taxon>Stenosarchaea group</taxon>
        <taxon>Halobacteria</taxon>
        <taxon>Halobacteriales</taxon>
        <taxon>Haloferacaceae</taxon>
        <taxon>Haloferax</taxon>
    </lineage>
</organism>